<proteinExistence type="predicted"/>
<sequence>PTCLTQPTCPSCPTCLTHPFTSLTDPLVLFQTTLNHVGSLFITSGSNPIISNSCRYLGHCPPGWGTFVQNQMCRRAGLPLVLSRFGTERRWVLAPPLWTHLRWSGSDVTRRTSAQ</sequence>
<accession>A0A1A8PEJ1</accession>
<feature type="non-terminal residue" evidence="1">
    <location>
        <position position="1"/>
    </location>
</feature>
<organism evidence="1">
    <name type="scientific">Nothobranchius rachovii</name>
    <name type="common">bluefin notho</name>
    <dbReference type="NCBI Taxonomy" id="451742"/>
    <lineage>
        <taxon>Eukaryota</taxon>
        <taxon>Metazoa</taxon>
        <taxon>Chordata</taxon>
        <taxon>Craniata</taxon>
        <taxon>Vertebrata</taxon>
        <taxon>Euteleostomi</taxon>
        <taxon>Actinopterygii</taxon>
        <taxon>Neopterygii</taxon>
        <taxon>Teleostei</taxon>
        <taxon>Neoteleostei</taxon>
        <taxon>Acanthomorphata</taxon>
        <taxon>Ovalentaria</taxon>
        <taxon>Atherinomorphae</taxon>
        <taxon>Cyprinodontiformes</taxon>
        <taxon>Nothobranchiidae</taxon>
        <taxon>Nothobranchius</taxon>
    </lineage>
</organism>
<evidence type="ECO:0000313" key="1">
    <source>
        <dbReference type="EMBL" id="SBR79815.1"/>
    </source>
</evidence>
<gene>
    <name evidence="1" type="primary">NEBL</name>
</gene>
<reference evidence="1" key="1">
    <citation type="submission" date="2016-05" db="EMBL/GenBank/DDBJ databases">
        <authorList>
            <person name="Lavstsen T."/>
            <person name="Jespersen J.S."/>
        </authorList>
    </citation>
    <scope>NUCLEOTIDE SEQUENCE</scope>
    <source>
        <tissue evidence="1">Brain</tissue>
    </source>
</reference>
<feature type="non-terminal residue" evidence="1">
    <location>
        <position position="115"/>
    </location>
</feature>
<name>A0A1A8PEJ1_9TELE</name>
<dbReference type="AlphaFoldDB" id="A0A1A8PEJ1"/>
<reference evidence="1" key="2">
    <citation type="submission" date="2016-06" db="EMBL/GenBank/DDBJ databases">
        <title>The genome of a short-lived fish provides insights into sex chromosome evolution and the genetic control of aging.</title>
        <authorList>
            <person name="Reichwald K."/>
            <person name="Felder M."/>
            <person name="Petzold A."/>
            <person name="Koch P."/>
            <person name="Groth M."/>
            <person name="Platzer M."/>
        </authorList>
    </citation>
    <scope>NUCLEOTIDE SEQUENCE</scope>
    <source>
        <tissue evidence="1">Brain</tissue>
    </source>
</reference>
<dbReference type="EMBL" id="HAEH01006655">
    <property type="protein sequence ID" value="SBR79815.1"/>
    <property type="molecule type" value="Transcribed_RNA"/>
</dbReference>
<protein>
    <submittedName>
        <fullName evidence="1">Uncharacterized protein</fullName>
    </submittedName>
</protein>